<dbReference type="AlphaFoldDB" id="A0AAX3RK37"/>
<evidence type="ECO:0000313" key="3">
    <source>
        <dbReference type="Proteomes" id="UP001214898"/>
    </source>
</evidence>
<evidence type="ECO:0000256" key="1">
    <source>
        <dbReference type="SAM" id="Phobius"/>
    </source>
</evidence>
<protein>
    <submittedName>
        <fullName evidence="2">Uncharacterized protein</fullName>
    </submittedName>
</protein>
<feature type="transmembrane region" description="Helical" evidence="1">
    <location>
        <begin position="41"/>
        <end position="70"/>
    </location>
</feature>
<dbReference type="EMBL" id="CP120576">
    <property type="protein sequence ID" value="WEY83119.1"/>
    <property type="molecule type" value="Genomic_DNA"/>
</dbReference>
<proteinExistence type="predicted"/>
<reference evidence="2" key="1">
    <citation type="submission" date="2025-02" db="EMBL/GenBank/DDBJ databases">
        <title>Complete genome sequences of 52 Bacillus and Priestia strains isolated from West-African fermentations and 26 reference strains from the DSMZ collection.</title>
        <authorList>
            <person name="Wiedenbein E.S."/>
            <person name="Canoy T.S."/>
            <person name="Hui Y."/>
            <person name="Parkouda C."/>
            <person name="Dawende C."/>
            <person name="Ametefe E."/>
            <person name="Jespersen L."/>
            <person name="Nielsen D.S."/>
        </authorList>
    </citation>
    <scope>NUCLEOTIDE SEQUENCE</scope>
    <source>
        <strain evidence="2">PRO56</strain>
    </source>
</reference>
<keyword evidence="1" id="KW-0812">Transmembrane</keyword>
<gene>
    <name evidence="2" type="ORF">P5633_11730</name>
</gene>
<name>A0AAX3RK37_BACIU</name>
<keyword evidence="1" id="KW-1133">Transmembrane helix</keyword>
<sequence length="93" mass="10185">MFKERFTMAVTYLSAALLGAVTGVLIVSSVFNIYALLSFPVIGAVIKVGIVGAFLIVICAAVIEFINWLIVEPYRNHKRLEADAKRETEGPVE</sequence>
<organism evidence="2 3">
    <name type="scientific">Bacillus subtilis</name>
    <dbReference type="NCBI Taxonomy" id="1423"/>
    <lineage>
        <taxon>Bacteria</taxon>
        <taxon>Bacillati</taxon>
        <taxon>Bacillota</taxon>
        <taxon>Bacilli</taxon>
        <taxon>Bacillales</taxon>
        <taxon>Bacillaceae</taxon>
        <taxon>Bacillus</taxon>
    </lineage>
</organism>
<dbReference type="Proteomes" id="UP001214898">
    <property type="component" value="Chromosome"/>
</dbReference>
<evidence type="ECO:0000313" key="2">
    <source>
        <dbReference type="EMBL" id="WEY83119.1"/>
    </source>
</evidence>
<accession>A0AAX3RK37</accession>
<feature type="transmembrane region" description="Helical" evidence="1">
    <location>
        <begin position="12"/>
        <end position="35"/>
    </location>
</feature>
<keyword evidence="1" id="KW-0472">Membrane</keyword>